<evidence type="ECO:0000313" key="2">
    <source>
        <dbReference type="EMBL" id="RKR74724.1"/>
    </source>
</evidence>
<name>A0A495IFK7_9MICO</name>
<evidence type="ECO:0000313" key="3">
    <source>
        <dbReference type="Proteomes" id="UP000280008"/>
    </source>
</evidence>
<dbReference type="SUPFAM" id="SSF51110">
    <property type="entry name" value="alpha-D-mannose-specific plant lectins"/>
    <property type="match status" value="2"/>
</dbReference>
<dbReference type="SMART" id="SM00108">
    <property type="entry name" value="B_lectin"/>
    <property type="match status" value="2"/>
</dbReference>
<dbReference type="PROSITE" id="PS50927">
    <property type="entry name" value="BULB_LECTIN"/>
    <property type="match status" value="2"/>
</dbReference>
<dbReference type="OrthoDB" id="287365at2"/>
<keyword evidence="3" id="KW-1185">Reference proteome</keyword>
<organism evidence="2 3">
    <name type="scientific">Frondihabitans australicus</name>
    <dbReference type="NCBI Taxonomy" id="386892"/>
    <lineage>
        <taxon>Bacteria</taxon>
        <taxon>Bacillati</taxon>
        <taxon>Actinomycetota</taxon>
        <taxon>Actinomycetes</taxon>
        <taxon>Micrococcales</taxon>
        <taxon>Microbacteriaceae</taxon>
        <taxon>Frondihabitans</taxon>
    </lineage>
</organism>
<reference evidence="2 3" key="1">
    <citation type="submission" date="2018-10" db="EMBL/GenBank/DDBJ databases">
        <title>Sequencing the genomes of 1000 actinobacteria strains.</title>
        <authorList>
            <person name="Klenk H.-P."/>
        </authorList>
    </citation>
    <scope>NUCLEOTIDE SEQUENCE [LARGE SCALE GENOMIC DNA]</scope>
    <source>
        <strain evidence="2 3">DSM 17894</strain>
    </source>
</reference>
<keyword evidence="2" id="KW-0430">Lectin</keyword>
<protein>
    <submittedName>
        <fullName evidence="2">D-mannose binding lectin</fullName>
    </submittedName>
</protein>
<proteinExistence type="predicted"/>
<dbReference type="EMBL" id="RBKS01000001">
    <property type="protein sequence ID" value="RKR74724.1"/>
    <property type="molecule type" value="Genomic_DNA"/>
</dbReference>
<dbReference type="RefSeq" id="WP_121369573.1">
    <property type="nucleotide sequence ID" value="NZ_RBKS01000001.1"/>
</dbReference>
<accession>A0A495IFK7</accession>
<feature type="domain" description="Bulb-type lectin" evidence="1">
    <location>
        <begin position="417"/>
        <end position="522"/>
    </location>
</feature>
<dbReference type="InterPro" id="IPR036426">
    <property type="entry name" value="Bulb-type_lectin_dom_sf"/>
</dbReference>
<gene>
    <name evidence="2" type="ORF">C8E83_1853</name>
</gene>
<dbReference type="Gene3D" id="2.90.10.10">
    <property type="entry name" value="Bulb-type lectin domain"/>
    <property type="match status" value="1"/>
</dbReference>
<dbReference type="Proteomes" id="UP000280008">
    <property type="component" value="Unassembled WGS sequence"/>
</dbReference>
<sequence>MLKRLALPTPAGGALAAAAALSAALLLAGGLVVGSATRAGAAEPAPTPGVDVAMQVTVPGYVAHDNDVTWIIDPVNRGTVTSSKPVVVTLIYNEGGNPPVPNQAHAYSDIRVSGITHPGPGSGSCAVNTSKFTVTCNVGRLAPGADASFSVTVRAGLGLKEDDNVGWEVDADAEADDVNTANNIESSGILTEPTLGSFEAVSAVPGGVQVAGWAAVLPHAGDPMTARVTIGSGKPYGLYVGDPRPDINRSLGIAGDHGFSGVVPATAAGTQSVCITAADDSSDRFVELGCKTVTIPSGRLPVITGAGHSLPLSSTLTAGQSIASVGGQYRLTMQSDGNLVETGDGRALWSSGTSGAGNTFHYDYAGALYVSPPSGGLLWAVINSTQDPAAQLELTPQGGLVSVDSTGELWTNGAPGTGIATRGTTLTAGQYLHAGVSRLILQSDGNLVDYDGARALWSSGTSGHAGDSLHVQSDGNVVIYSDAGRALWTTRTGGAGAGVTLSISPSGALALARGATTLWHAG</sequence>
<evidence type="ECO:0000259" key="1">
    <source>
        <dbReference type="PROSITE" id="PS50927"/>
    </source>
</evidence>
<comment type="caution">
    <text evidence="2">The sequence shown here is derived from an EMBL/GenBank/DDBJ whole genome shotgun (WGS) entry which is preliminary data.</text>
</comment>
<dbReference type="InterPro" id="IPR001480">
    <property type="entry name" value="Bulb-type_lectin_dom"/>
</dbReference>
<dbReference type="GO" id="GO:0030246">
    <property type="term" value="F:carbohydrate binding"/>
    <property type="evidence" value="ECO:0007669"/>
    <property type="project" value="UniProtKB-KW"/>
</dbReference>
<dbReference type="AlphaFoldDB" id="A0A495IFK7"/>
<dbReference type="Gene3D" id="2.90.10.30">
    <property type="match status" value="1"/>
</dbReference>
<feature type="domain" description="Bulb-type lectin" evidence="1">
    <location>
        <begin position="307"/>
        <end position="415"/>
    </location>
</feature>